<accession>A0A6A6B895</accession>
<dbReference type="PANTHER" id="PTHR11200">
    <property type="entry name" value="INOSITOL 5-PHOSPHATASE"/>
    <property type="match status" value="1"/>
</dbReference>
<dbReference type="Proteomes" id="UP000799438">
    <property type="component" value="Unassembled WGS sequence"/>
</dbReference>
<dbReference type="RefSeq" id="XP_033394840.1">
    <property type="nucleotide sequence ID" value="XM_033540963.1"/>
</dbReference>
<feature type="compositionally biased region" description="Basic and acidic residues" evidence="1">
    <location>
        <begin position="218"/>
        <end position="227"/>
    </location>
</feature>
<keyword evidence="2" id="KW-1133">Transmembrane helix</keyword>
<organism evidence="4 5">
    <name type="scientific">Aplosporella prunicola CBS 121167</name>
    <dbReference type="NCBI Taxonomy" id="1176127"/>
    <lineage>
        <taxon>Eukaryota</taxon>
        <taxon>Fungi</taxon>
        <taxon>Dikarya</taxon>
        <taxon>Ascomycota</taxon>
        <taxon>Pezizomycotina</taxon>
        <taxon>Dothideomycetes</taxon>
        <taxon>Dothideomycetes incertae sedis</taxon>
        <taxon>Botryosphaeriales</taxon>
        <taxon>Aplosporellaceae</taxon>
        <taxon>Aplosporella</taxon>
    </lineage>
</organism>
<feature type="compositionally biased region" description="Basic and acidic residues" evidence="1">
    <location>
        <begin position="378"/>
        <end position="387"/>
    </location>
</feature>
<dbReference type="GeneID" id="54298459"/>
<dbReference type="InterPro" id="IPR000300">
    <property type="entry name" value="IPPc"/>
</dbReference>
<dbReference type="InterPro" id="IPR046985">
    <property type="entry name" value="IP5"/>
</dbReference>
<feature type="domain" description="Inositol polyphosphate-related phosphatase" evidence="3">
    <location>
        <begin position="7"/>
        <end position="375"/>
    </location>
</feature>
<dbReference type="GO" id="GO:0004439">
    <property type="term" value="F:phosphatidylinositol-4,5-bisphosphate 5-phosphatase activity"/>
    <property type="evidence" value="ECO:0007669"/>
    <property type="project" value="TreeGrafter"/>
</dbReference>
<dbReference type="OrthoDB" id="62798at2759"/>
<feature type="region of interest" description="Disordered" evidence="1">
    <location>
        <begin position="201"/>
        <end position="242"/>
    </location>
</feature>
<protein>
    <recommendedName>
        <fullName evidence="3">Inositol polyphosphate-related phosphatase domain-containing protein</fullName>
    </recommendedName>
</protein>
<feature type="transmembrane region" description="Helical" evidence="2">
    <location>
        <begin position="426"/>
        <end position="454"/>
    </location>
</feature>
<dbReference type="AlphaFoldDB" id="A0A6A6B895"/>
<keyword evidence="5" id="KW-1185">Reference proteome</keyword>
<dbReference type="InterPro" id="IPR036691">
    <property type="entry name" value="Endo/exonu/phosph_ase_sf"/>
</dbReference>
<dbReference type="EMBL" id="ML995494">
    <property type="protein sequence ID" value="KAF2139127.1"/>
    <property type="molecule type" value="Genomic_DNA"/>
</dbReference>
<reference evidence="4" key="1">
    <citation type="journal article" date="2020" name="Stud. Mycol.">
        <title>101 Dothideomycetes genomes: a test case for predicting lifestyles and emergence of pathogens.</title>
        <authorList>
            <person name="Haridas S."/>
            <person name="Albert R."/>
            <person name="Binder M."/>
            <person name="Bloem J."/>
            <person name="Labutti K."/>
            <person name="Salamov A."/>
            <person name="Andreopoulos B."/>
            <person name="Baker S."/>
            <person name="Barry K."/>
            <person name="Bills G."/>
            <person name="Bluhm B."/>
            <person name="Cannon C."/>
            <person name="Castanera R."/>
            <person name="Culley D."/>
            <person name="Daum C."/>
            <person name="Ezra D."/>
            <person name="Gonzalez J."/>
            <person name="Henrissat B."/>
            <person name="Kuo A."/>
            <person name="Liang C."/>
            <person name="Lipzen A."/>
            <person name="Lutzoni F."/>
            <person name="Magnuson J."/>
            <person name="Mondo S."/>
            <person name="Nolan M."/>
            <person name="Ohm R."/>
            <person name="Pangilinan J."/>
            <person name="Park H.-J."/>
            <person name="Ramirez L."/>
            <person name="Alfaro M."/>
            <person name="Sun H."/>
            <person name="Tritt A."/>
            <person name="Yoshinaga Y."/>
            <person name="Zwiers L.-H."/>
            <person name="Turgeon B."/>
            <person name="Goodwin S."/>
            <person name="Spatafora J."/>
            <person name="Crous P."/>
            <person name="Grigoriev I."/>
        </authorList>
    </citation>
    <scope>NUCLEOTIDE SEQUENCE</scope>
    <source>
        <strain evidence="4">CBS 121167</strain>
    </source>
</reference>
<feature type="compositionally biased region" description="Polar residues" evidence="1">
    <location>
        <begin position="233"/>
        <end position="242"/>
    </location>
</feature>
<evidence type="ECO:0000256" key="1">
    <source>
        <dbReference type="SAM" id="MobiDB-lite"/>
    </source>
</evidence>
<feature type="region of interest" description="Disordered" evidence="1">
    <location>
        <begin position="378"/>
        <end position="412"/>
    </location>
</feature>
<dbReference type="GO" id="GO:0046856">
    <property type="term" value="P:phosphatidylinositol dephosphorylation"/>
    <property type="evidence" value="ECO:0007669"/>
    <property type="project" value="InterPro"/>
</dbReference>
<proteinExistence type="predicted"/>
<keyword evidence="2" id="KW-0812">Transmembrane</keyword>
<name>A0A6A6B895_9PEZI</name>
<evidence type="ECO:0000313" key="5">
    <source>
        <dbReference type="Proteomes" id="UP000799438"/>
    </source>
</evidence>
<dbReference type="Gene3D" id="3.60.10.10">
    <property type="entry name" value="Endonuclease/exonuclease/phosphatase"/>
    <property type="match status" value="1"/>
</dbReference>
<sequence length="463" mass="50327">MTSPVQSSLQLYLLSFNCARNLIDPHRLARHLFDALPLRHDGPGASSADPLPDVIVVSLQELAGIAPAFLAGSLLAPYFDRFVAALRFAAPDVYRHVLHKSLGMTAIMLFAKPHVADRIVSIETAGVGLGFWEMGNKGAVAVRIGLASPQQQQQNPAAADEVLELTFVAAHLAPMEYGVARRNDDWANIVRRLVFEPEGGGKGAIPAAAAADSEQDQDQEREQRDDGAGQALLPQSPTPQQGLYTPNAHVFFFGDLNYRTSDTPPQPIDTLTRFPRPGDPYAALLATDQLQRERRAGRALHGFEEANIDFPPTYKYAFHPPRAWAPHRWPSWCDRILFLPASGLSPQRYDALPLLPSSDHQPVALAVEVAWKALEGERRAETGREGEADTASPSSPPLNTPSARDAPFPLDPSWRSRRRAARSRELVVGVLAAAVLTWQGRMALLALVLAVWFAGVGVGGGGR</sequence>
<evidence type="ECO:0000259" key="3">
    <source>
        <dbReference type="SMART" id="SM00128"/>
    </source>
</evidence>
<dbReference type="Pfam" id="PF22669">
    <property type="entry name" value="Exo_endo_phos2"/>
    <property type="match status" value="1"/>
</dbReference>
<evidence type="ECO:0000313" key="4">
    <source>
        <dbReference type="EMBL" id="KAF2139127.1"/>
    </source>
</evidence>
<gene>
    <name evidence="4" type="ORF">K452DRAFT_290225</name>
</gene>
<dbReference type="SUPFAM" id="SSF56219">
    <property type="entry name" value="DNase I-like"/>
    <property type="match status" value="1"/>
</dbReference>
<dbReference type="PANTHER" id="PTHR11200:SF286">
    <property type="entry name" value="5-PHOSPHATASE, PUTATIVE (AFU_ORTHOLOGUE AFUA_5G07600)-RELATED"/>
    <property type="match status" value="1"/>
</dbReference>
<evidence type="ECO:0000256" key="2">
    <source>
        <dbReference type="SAM" id="Phobius"/>
    </source>
</evidence>
<dbReference type="SMART" id="SM00128">
    <property type="entry name" value="IPPc"/>
    <property type="match status" value="1"/>
</dbReference>
<keyword evidence="2" id="KW-0472">Membrane</keyword>